<dbReference type="Proteomes" id="UP001270053">
    <property type="component" value="Unassembled WGS sequence"/>
</dbReference>
<comment type="caution">
    <text evidence="2">The sequence shown here is derived from an EMBL/GenBank/DDBJ whole genome shotgun (WGS) entry which is preliminary data.</text>
</comment>
<organism evidence="2 3">
    <name type="scientific">Flavobacterium flavipigmentatum</name>
    <dbReference type="NCBI Taxonomy" id="2893884"/>
    <lineage>
        <taxon>Bacteria</taxon>
        <taxon>Pseudomonadati</taxon>
        <taxon>Bacteroidota</taxon>
        <taxon>Flavobacteriia</taxon>
        <taxon>Flavobacteriales</taxon>
        <taxon>Flavobacteriaceae</taxon>
        <taxon>Flavobacterium</taxon>
    </lineage>
</organism>
<dbReference type="AlphaFoldDB" id="A0AAJ2S5T2"/>
<dbReference type="Proteomes" id="UP001278738">
    <property type="component" value="Unassembled WGS sequence"/>
</dbReference>
<evidence type="ECO:0000313" key="2">
    <source>
        <dbReference type="EMBL" id="MDX6185043.1"/>
    </source>
</evidence>
<evidence type="ECO:0008006" key="5">
    <source>
        <dbReference type="Google" id="ProtNLM"/>
    </source>
</evidence>
<evidence type="ECO:0000313" key="1">
    <source>
        <dbReference type="EMBL" id="MDX6181923.1"/>
    </source>
</evidence>
<reference evidence="2 4" key="1">
    <citation type="submission" date="2023-11" db="EMBL/GenBank/DDBJ databases">
        <title>Unpublished Manusciprt.</title>
        <authorList>
            <person name="Saticioglu I.B."/>
            <person name="Ay H."/>
            <person name="Ajmi N."/>
            <person name="Altun S."/>
            <person name="Duman M."/>
        </authorList>
    </citation>
    <scope>NUCLEOTIDE SEQUENCE</scope>
    <source>
        <strain evidence="1 4">Fl-33</strain>
        <strain evidence="2">Fl-77</strain>
    </source>
</reference>
<evidence type="ECO:0000313" key="3">
    <source>
        <dbReference type="Proteomes" id="UP001270053"/>
    </source>
</evidence>
<protein>
    <recommendedName>
        <fullName evidence="5">DUF3137 domain-containing protein</fullName>
    </recommendedName>
</protein>
<proteinExistence type="predicted"/>
<gene>
    <name evidence="1" type="ORF">SGQ18_07120</name>
    <name evidence="2" type="ORF">SGQ44_04715</name>
</gene>
<sequence>MSQKSENNIWKDFAKETDGIFKEGYSWISDSTEIEYKKWKIIFDNFTIWSGKYSAETTRIITPIILIDNFRFEIYREGFTRKIEKLFGAQDLKIDDNQFDKSFIIKSNNKFKIKKLLQNKELKNQLELQKEVNLQISDQKGIWGEKLPKDQFELSFFLNRKVRDLELLKAILKLFKIILDDLHEMKAIE</sequence>
<dbReference type="RefSeq" id="WP_229973402.1">
    <property type="nucleotide sequence ID" value="NZ_CP087133.1"/>
</dbReference>
<evidence type="ECO:0000313" key="4">
    <source>
        <dbReference type="Proteomes" id="UP001278738"/>
    </source>
</evidence>
<accession>A0AAJ2S5T2</accession>
<dbReference type="EMBL" id="JAWXVG010000002">
    <property type="protein sequence ID" value="MDX6181923.1"/>
    <property type="molecule type" value="Genomic_DNA"/>
</dbReference>
<dbReference type="EMBL" id="JAWXVH010000002">
    <property type="protein sequence ID" value="MDX6185043.1"/>
    <property type="molecule type" value="Genomic_DNA"/>
</dbReference>
<keyword evidence="4" id="KW-1185">Reference proteome</keyword>
<name>A0AAJ2S5T2_9FLAO</name>